<dbReference type="KEGG" id="rbi:RB2501_01680"/>
<name>A4CQ11_ROBBH</name>
<evidence type="ECO:0000313" key="1">
    <source>
        <dbReference type="EMBL" id="EAR14096.1"/>
    </source>
</evidence>
<proteinExistence type="predicted"/>
<protein>
    <submittedName>
        <fullName evidence="1">Uncharacterized protein</fullName>
    </submittedName>
</protein>
<dbReference type="Proteomes" id="UP000009049">
    <property type="component" value="Chromosome"/>
</dbReference>
<keyword evidence="2" id="KW-1185">Reference proteome</keyword>
<accession>A4CQ11</accession>
<evidence type="ECO:0000313" key="2">
    <source>
        <dbReference type="Proteomes" id="UP000009049"/>
    </source>
</evidence>
<dbReference type="HOGENOM" id="CLU_3428331_0_0_10"/>
<gene>
    <name evidence="1" type="ordered locus">RB2501_01680</name>
</gene>
<dbReference type="EMBL" id="CP001712">
    <property type="protein sequence ID" value="EAR14096.1"/>
    <property type="molecule type" value="Genomic_DNA"/>
</dbReference>
<dbReference type="AlphaFoldDB" id="A4CQ11"/>
<sequence>MVFGSVPGWEVQGKLFKNKE</sequence>
<reference evidence="1 2" key="1">
    <citation type="journal article" date="2009" name="J. Bacteriol.">
        <title>Complete genome sequence of Robiginitalea biformata HTCC2501.</title>
        <authorList>
            <person name="Oh H.M."/>
            <person name="Giovannoni S.J."/>
            <person name="Lee K."/>
            <person name="Ferriera S."/>
            <person name="Johnson J."/>
            <person name="Cho J.C."/>
        </authorList>
    </citation>
    <scope>NUCLEOTIDE SEQUENCE [LARGE SCALE GENOMIC DNA]</scope>
    <source>
        <strain evidence="2">ATCC BAA-864 / HTCC2501 / KCTC 12146</strain>
    </source>
</reference>
<organism evidence="1 2">
    <name type="scientific">Robiginitalea biformata (strain ATCC BAA-864 / DSM 15991 / KCTC 12146 / HTCC2501)</name>
    <dbReference type="NCBI Taxonomy" id="313596"/>
    <lineage>
        <taxon>Bacteria</taxon>
        <taxon>Pseudomonadati</taxon>
        <taxon>Bacteroidota</taxon>
        <taxon>Flavobacteriia</taxon>
        <taxon>Flavobacteriales</taxon>
        <taxon>Flavobacteriaceae</taxon>
        <taxon>Robiginitalea</taxon>
    </lineage>
</organism>